<dbReference type="AlphaFoldDB" id="A0A0D3D0H2"/>
<dbReference type="PANTHER" id="PTHR46702:SF2">
    <property type="entry name" value="DNA LIGASE (DUF1666)"/>
    <property type="match status" value="1"/>
</dbReference>
<feature type="transmembrane region" description="Helical" evidence="2">
    <location>
        <begin position="22"/>
        <end position="42"/>
    </location>
</feature>
<name>A0A0D3D0H2_BRAOL</name>
<dbReference type="eggNOG" id="ENOG502QVT6">
    <property type="taxonomic scope" value="Eukaryota"/>
</dbReference>
<keyword evidence="2" id="KW-1133">Transmembrane helix</keyword>
<feature type="region of interest" description="Disordered" evidence="1">
    <location>
        <begin position="135"/>
        <end position="176"/>
    </location>
</feature>
<dbReference type="Gramene" id="Bo6g118170.1">
    <property type="protein sequence ID" value="Bo6g118170.1"/>
    <property type="gene ID" value="Bo6g118170"/>
</dbReference>
<evidence type="ECO:0000313" key="4">
    <source>
        <dbReference type="Proteomes" id="UP000032141"/>
    </source>
</evidence>
<dbReference type="KEGG" id="boe:106300993"/>
<dbReference type="STRING" id="109376.A0A0D3D0H2"/>
<dbReference type="HOGENOM" id="CLU_029666_0_0_1"/>
<proteinExistence type="predicted"/>
<dbReference type="EnsemblPlants" id="Bo6g118170.1">
    <property type="protein sequence ID" value="Bo6g118170.1"/>
    <property type="gene ID" value="Bo6g118170"/>
</dbReference>
<sequence length="634" mass="73830">MQCYTNEEALASLFINVSTSSFLLLLLLYSAVSLLLKFFHFIGGYPLLQRSEDEYDSAAWLSDEEEEEEEEEEGEEFKMSCNTSYHVITRDQKQNHLIADIEDDGESLVFYNNNYKNVTNNRHTEEYMNVHQPYEQEDEDDQDSNTSSIDEHFSSANVSPYRSESSVEEEDNGVEDLHDVRYDHDDDEEEIEGVSQYDVVEDLVRKRPDRSIRGPSPLQSGLVFNDKSYNGGYVSNGGIKNDVVEIHPAMGFATREIKTEEVLEEEEEEERGKIFGESCTNGSTSKSSSEWRNSLKTDDPFSSSSRRSCPKWESYTVFQKYDEEMTFLTRISAQKLQESETLKSIMVEPRSISERIVHKLSSNVHKRKQQNTSSNAPRPNPYVELESAYVAQICITWEALSWNYKSFDRKRSSTQRISFNDIGCPAAIADQFRTFHILLQRYVENEPYENGRRPEIYARMRTLAPKLLLVPEYHDYEEEEEKEEEEEGFKSRITSAAFLMIMEECIRTFMNFLKADKEKPCQKIIKAFFGRTKRGSVDPTLVHLMKKVNTKKKTKLKEIRKGGKYMKKKKMSIEEEMEILMGLIDLKVVSRVLRMNEMNEEKLHWCEEKMSKVKIIQDGKAFERDSTPLFFLPH</sequence>
<organism evidence="3 4">
    <name type="scientific">Brassica oleracea var. oleracea</name>
    <dbReference type="NCBI Taxonomy" id="109376"/>
    <lineage>
        <taxon>Eukaryota</taxon>
        <taxon>Viridiplantae</taxon>
        <taxon>Streptophyta</taxon>
        <taxon>Embryophyta</taxon>
        <taxon>Tracheophyta</taxon>
        <taxon>Spermatophyta</taxon>
        <taxon>Magnoliopsida</taxon>
        <taxon>eudicotyledons</taxon>
        <taxon>Gunneridae</taxon>
        <taxon>Pentapetalae</taxon>
        <taxon>rosids</taxon>
        <taxon>malvids</taxon>
        <taxon>Brassicales</taxon>
        <taxon>Brassicaceae</taxon>
        <taxon>Brassiceae</taxon>
        <taxon>Brassica</taxon>
    </lineage>
</organism>
<accession>A0A0D3D0H2</accession>
<protein>
    <submittedName>
        <fullName evidence="3">Uncharacterized protein</fullName>
    </submittedName>
</protein>
<feature type="compositionally biased region" description="Polar residues" evidence="1">
    <location>
        <begin position="144"/>
        <end position="164"/>
    </location>
</feature>
<keyword evidence="4" id="KW-1185">Reference proteome</keyword>
<dbReference type="PANTHER" id="PTHR46702">
    <property type="entry name" value="DNA LIGASE (DUF1666)-RELATED"/>
    <property type="match status" value="1"/>
</dbReference>
<dbReference type="OrthoDB" id="1909644at2759"/>
<dbReference type="GeneID" id="106300993"/>
<dbReference type="RefSeq" id="XP_013592744.1">
    <property type="nucleotide sequence ID" value="XM_013737290.1"/>
</dbReference>
<dbReference type="InterPro" id="IPR012870">
    <property type="entry name" value="DUF1666"/>
</dbReference>
<dbReference type="OMA" id="EQMHWCE"/>
<feature type="compositionally biased region" description="Acidic residues" evidence="1">
    <location>
        <begin position="62"/>
        <end position="75"/>
    </location>
</feature>
<keyword evidence="2" id="KW-0472">Membrane</keyword>
<dbReference type="SMR" id="A0A0D3D0H2"/>
<reference evidence="3 4" key="1">
    <citation type="journal article" date="2014" name="Genome Biol.">
        <title>Transcriptome and methylome profiling reveals relics of genome dominance in the mesopolyploid Brassica oleracea.</title>
        <authorList>
            <person name="Parkin I.A."/>
            <person name="Koh C."/>
            <person name="Tang H."/>
            <person name="Robinson S.J."/>
            <person name="Kagale S."/>
            <person name="Clarke W.E."/>
            <person name="Town C.D."/>
            <person name="Nixon J."/>
            <person name="Krishnakumar V."/>
            <person name="Bidwell S.L."/>
            <person name="Denoeud F."/>
            <person name="Belcram H."/>
            <person name="Links M.G."/>
            <person name="Just J."/>
            <person name="Clarke C."/>
            <person name="Bender T."/>
            <person name="Huebert T."/>
            <person name="Mason A.S."/>
            <person name="Pires J.C."/>
            <person name="Barker G."/>
            <person name="Moore J."/>
            <person name="Walley P.G."/>
            <person name="Manoli S."/>
            <person name="Batley J."/>
            <person name="Edwards D."/>
            <person name="Nelson M.N."/>
            <person name="Wang X."/>
            <person name="Paterson A.H."/>
            <person name="King G."/>
            <person name="Bancroft I."/>
            <person name="Chalhoub B."/>
            <person name="Sharpe A.G."/>
        </authorList>
    </citation>
    <scope>NUCLEOTIDE SEQUENCE</scope>
    <source>
        <strain evidence="3 4">cv. TO1000</strain>
    </source>
</reference>
<feature type="region of interest" description="Disordered" evidence="1">
    <location>
        <begin position="361"/>
        <end position="380"/>
    </location>
</feature>
<feature type="region of interest" description="Disordered" evidence="1">
    <location>
        <begin position="58"/>
        <end position="79"/>
    </location>
</feature>
<reference evidence="3" key="2">
    <citation type="submission" date="2015-03" db="UniProtKB">
        <authorList>
            <consortium name="EnsemblPlants"/>
        </authorList>
    </citation>
    <scope>IDENTIFICATION</scope>
</reference>
<dbReference type="Pfam" id="PF07891">
    <property type="entry name" value="DUF1666"/>
    <property type="match status" value="1"/>
</dbReference>
<feature type="compositionally biased region" description="Low complexity" evidence="1">
    <location>
        <begin position="278"/>
        <end position="288"/>
    </location>
</feature>
<keyword evidence="2" id="KW-0812">Transmembrane</keyword>
<evidence type="ECO:0000313" key="3">
    <source>
        <dbReference type="EnsemblPlants" id="Bo6g118170.1"/>
    </source>
</evidence>
<evidence type="ECO:0000256" key="2">
    <source>
        <dbReference type="SAM" id="Phobius"/>
    </source>
</evidence>
<feature type="region of interest" description="Disordered" evidence="1">
    <location>
        <begin position="263"/>
        <end position="308"/>
    </location>
</feature>
<dbReference type="Proteomes" id="UP000032141">
    <property type="component" value="Chromosome C6"/>
</dbReference>
<evidence type="ECO:0000256" key="1">
    <source>
        <dbReference type="SAM" id="MobiDB-lite"/>
    </source>
</evidence>